<feature type="region of interest" description="Disordered" evidence="1">
    <location>
        <begin position="32"/>
        <end position="51"/>
    </location>
</feature>
<dbReference type="AlphaFoldDB" id="A0A9W8G8Y8"/>
<name>A0A9W8G8Y8_9FUNG</name>
<evidence type="ECO:0000313" key="3">
    <source>
        <dbReference type="Proteomes" id="UP001151518"/>
    </source>
</evidence>
<dbReference type="EMBL" id="JANBTW010000034">
    <property type="protein sequence ID" value="KAJ2677162.1"/>
    <property type="molecule type" value="Genomic_DNA"/>
</dbReference>
<evidence type="ECO:0000313" key="2">
    <source>
        <dbReference type="EMBL" id="KAJ2677162.1"/>
    </source>
</evidence>
<gene>
    <name evidence="2" type="ORF">GGI25_003258</name>
</gene>
<accession>A0A9W8G8Y8</accession>
<dbReference type="InterPro" id="IPR006616">
    <property type="entry name" value="DM9_repeat"/>
</dbReference>
<organism evidence="2 3">
    <name type="scientific">Coemansia spiralis</name>
    <dbReference type="NCBI Taxonomy" id="417178"/>
    <lineage>
        <taxon>Eukaryota</taxon>
        <taxon>Fungi</taxon>
        <taxon>Fungi incertae sedis</taxon>
        <taxon>Zoopagomycota</taxon>
        <taxon>Kickxellomycotina</taxon>
        <taxon>Kickxellomycetes</taxon>
        <taxon>Kickxellales</taxon>
        <taxon>Kickxellaceae</taxon>
        <taxon>Coemansia</taxon>
    </lineage>
</organism>
<dbReference type="Pfam" id="PF11901">
    <property type="entry name" value="DM9"/>
    <property type="match status" value="1"/>
</dbReference>
<dbReference type="PANTHER" id="PTHR31649">
    <property type="entry name" value="AGAP009604-PA"/>
    <property type="match status" value="1"/>
</dbReference>
<proteinExistence type="predicted"/>
<evidence type="ECO:0000256" key="1">
    <source>
        <dbReference type="SAM" id="MobiDB-lite"/>
    </source>
</evidence>
<dbReference type="Proteomes" id="UP001151518">
    <property type="component" value="Unassembled WGS sequence"/>
</dbReference>
<sequence length="118" mass="12418">MEKLEWGALPEGVGPRGEPLFIARGAYKDGLHPGKAGPQVPNGGQTKWVPAKGKANSEGIFVEGGREANGTLLYIAKAATGRSVEPGKAGTHLNGISYAMDDREQSADTYMVLSHAKQ</sequence>
<comment type="caution">
    <text evidence="2">The sequence shown here is derived from an EMBL/GenBank/DDBJ whole genome shotgun (WGS) entry which is preliminary data.</text>
</comment>
<protein>
    <submittedName>
        <fullName evidence="2">Uncharacterized protein</fullName>
    </submittedName>
</protein>
<dbReference type="OrthoDB" id="2142040at2759"/>
<dbReference type="PANTHER" id="PTHR31649:SF1">
    <property type="entry name" value="FARNESOIC ACID O-METHYL TRANSFERASE DOMAIN-CONTAINING PROTEIN"/>
    <property type="match status" value="1"/>
</dbReference>
<reference evidence="2" key="1">
    <citation type="submission" date="2022-07" db="EMBL/GenBank/DDBJ databases">
        <title>Phylogenomic reconstructions and comparative analyses of Kickxellomycotina fungi.</title>
        <authorList>
            <person name="Reynolds N.K."/>
            <person name="Stajich J.E."/>
            <person name="Barry K."/>
            <person name="Grigoriev I.V."/>
            <person name="Crous P."/>
            <person name="Smith M.E."/>
        </authorList>
    </citation>
    <scope>NUCLEOTIDE SEQUENCE</scope>
    <source>
        <strain evidence="2">NRRL 3115</strain>
    </source>
</reference>